<dbReference type="EMBL" id="KN822012">
    <property type="protein sequence ID" value="KIM67473.1"/>
    <property type="molecule type" value="Genomic_DNA"/>
</dbReference>
<gene>
    <name evidence="1" type="ORF">SCLCIDRAFT_1210143</name>
</gene>
<accession>A0A0C3A1E1</accession>
<dbReference type="AlphaFoldDB" id="A0A0C3A1E1"/>
<sequence>MCQPLNHQRLPIHAVLPLDRHRQCQAPDYEGGRPDGRIEYVDIRLDWNGPARSLFNQPIEGVGVVHFRTRIDTDPSVLALNTSDLHRANFLFHARKPMVRAYRSLKFVFRNTSGN</sequence>
<proteinExistence type="predicted"/>
<reference evidence="2" key="2">
    <citation type="submission" date="2015-01" db="EMBL/GenBank/DDBJ databases">
        <title>Evolutionary Origins and Diversification of the Mycorrhizal Mutualists.</title>
        <authorList>
            <consortium name="DOE Joint Genome Institute"/>
            <consortium name="Mycorrhizal Genomics Consortium"/>
            <person name="Kohler A."/>
            <person name="Kuo A."/>
            <person name="Nagy L.G."/>
            <person name="Floudas D."/>
            <person name="Copeland A."/>
            <person name="Barry K.W."/>
            <person name="Cichocki N."/>
            <person name="Veneault-Fourrey C."/>
            <person name="LaButti K."/>
            <person name="Lindquist E.A."/>
            <person name="Lipzen A."/>
            <person name="Lundell T."/>
            <person name="Morin E."/>
            <person name="Murat C."/>
            <person name="Riley R."/>
            <person name="Ohm R."/>
            <person name="Sun H."/>
            <person name="Tunlid A."/>
            <person name="Henrissat B."/>
            <person name="Grigoriev I.V."/>
            <person name="Hibbett D.S."/>
            <person name="Martin F."/>
        </authorList>
    </citation>
    <scope>NUCLEOTIDE SEQUENCE [LARGE SCALE GENOMIC DNA]</scope>
    <source>
        <strain evidence="2">Foug A</strain>
    </source>
</reference>
<protein>
    <submittedName>
        <fullName evidence="1">Uncharacterized protein</fullName>
    </submittedName>
</protein>
<keyword evidence="2" id="KW-1185">Reference proteome</keyword>
<organism evidence="1 2">
    <name type="scientific">Scleroderma citrinum Foug A</name>
    <dbReference type="NCBI Taxonomy" id="1036808"/>
    <lineage>
        <taxon>Eukaryota</taxon>
        <taxon>Fungi</taxon>
        <taxon>Dikarya</taxon>
        <taxon>Basidiomycota</taxon>
        <taxon>Agaricomycotina</taxon>
        <taxon>Agaricomycetes</taxon>
        <taxon>Agaricomycetidae</taxon>
        <taxon>Boletales</taxon>
        <taxon>Sclerodermatineae</taxon>
        <taxon>Sclerodermataceae</taxon>
        <taxon>Scleroderma</taxon>
    </lineage>
</organism>
<dbReference type="HOGENOM" id="CLU_2110439_0_0_1"/>
<name>A0A0C3A1E1_9AGAM</name>
<evidence type="ECO:0000313" key="1">
    <source>
        <dbReference type="EMBL" id="KIM67473.1"/>
    </source>
</evidence>
<dbReference type="Proteomes" id="UP000053989">
    <property type="component" value="Unassembled WGS sequence"/>
</dbReference>
<reference evidence="1 2" key="1">
    <citation type="submission" date="2014-04" db="EMBL/GenBank/DDBJ databases">
        <authorList>
            <consortium name="DOE Joint Genome Institute"/>
            <person name="Kuo A."/>
            <person name="Kohler A."/>
            <person name="Nagy L.G."/>
            <person name="Floudas D."/>
            <person name="Copeland A."/>
            <person name="Barry K.W."/>
            <person name="Cichocki N."/>
            <person name="Veneault-Fourrey C."/>
            <person name="LaButti K."/>
            <person name="Lindquist E.A."/>
            <person name="Lipzen A."/>
            <person name="Lundell T."/>
            <person name="Morin E."/>
            <person name="Murat C."/>
            <person name="Sun H."/>
            <person name="Tunlid A."/>
            <person name="Henrissat B."/>
            <person name="Grigoriev I.V."/>
            <person name="Hibbett D.S."/>
            <person name="Martin F."/>
            <person name="Nordberg H.P."/>
            <person name="Cantor M.N."/>
            <person name="Hua S.X."/>
        </authorList>
    </citation>
    <scope>NUCLEOTIDE SEQUENCE [LARGE SCALE GENOMIC DNA]</scope>
    <source>
        <strain evidence="1 2">Foug A</strain>
    </source>
</reference>
<dbReference type="InParanoid" id="A0A0C3A1E1"/>
<evidence type="ECO:0000313" key="2">
    <source>
        <dbReference type="Proteomes" id="UP000053989"/>
    </source>
</evidence>